<feature type="transmembrane region" description="Helical" evidence="8">
    <location>
        <begin position="583"/>
        <end position="602"/>
    </location>
</feature>
<gene>
    <name evidence="10" type="ORF">OM075_13490</name>
</gene>
<dbReference type="Proteomes" id="UP001209229">
    <property type="component" value="Unassembled WGS sequence"/>
</dbReference>
<dbReference type="InterPro" id="IPR027417">
    <property type="entry name" value="P-loop_NTPase"/>
</dbReference>
<keyword evidence="6 8" id="KW-1133">Transmembrane helix</keyword>
<dbReference type="SUPFAM" id="SSF52540">
    <property type="entry name" value="P-loop containing nucleoside triphosphate hydrolases"/>
    <property type="match status" value="1"/>
</dbReference>
<dbReference type="InterPro" id="IPR050352">
    <property type="entry name" value="ABCG_transporters"/>
</dbReference>
<feature type="transmembrane region" description="Helical" evidence="8">
    <location>
        <begin position="960"/>
        <end position="982"/>
    </location>
</feature>
<dbReference type="InterPro" id="IPR003593">
    <property type="entry name" value="AAA+_ATPase"/>
</dbReference>
<evidence type="ECO:0000256" key="3">
    <source>
        <dbReference type="ARBA" id="ARBA00022692"/>
    </source>
</evidence>
<comment type="subcellular location">
    <subcellularLocation>
        <location evidence="1">Membrane</location>
        <topology evidence="1">Multi-pass membrane protein</topology>
    </subcellularLocation>
</comment>
<dbReference type="PROSITE" id="PS50893">
    <property type="entry name" value="ABC_TRANSPORTER_2"/>
    <property type="match status" value="1"/>
</dbReference>
<feature type="domain" description="ABC transporter" evidence="9">
    <location>
        <begin position="249"/>
        <end position="488"/>
    </location>
</feature>
<accession>A0AAE3SFV7</accession>
<dbReference type="GO" id="GO:0140359">
    <property type="term" value="F:ABC-type transporter activity"/>
    <property type="evidence" value="ECO:0007669"/>
    <property type="project" value="InterPro"/>
</dbReference>
<dbReference type="SMART" id="SM00382">
    <property type="entry name" value="AAA"/>
    <property type="match status" value="1"/>
</dbReference>
<evidence type="ECO:0000256" key="5">
    <source>
        <dbReference type="ARBA" id="ARBA00022840"/>
    </source>
</evidence>
<keyword evidence="4" id="KW-0547">Nucleotide-binding</keyword>
<dbReference type="PANTHER" id="PTHR48041:SF139">
    <property type="entry name" value="PROTEIN SCARLET"/>
    <property type="match status" value="1"/>
</dbReference>
<feature type="transmembrane region" description="Helical" evidence="8">
    <location>
        <begin position="661"/>
        <end position="685"/>
    </location>
</feature>
<dbReference type="InterPro" id="IPR013525">
    <property type="entry name" value="ABC2_TM"/>
</dbReference>
<feature type="transmembrane region" description="Helical" evidence="8">
    <location>
        <begin position="622"/>
        <end position="640"/>
    </location>
</feature>
<keyword evidence="7 8" id="KW-0472">Membrane</keyword>
<evidence type="ECO:0000259" key="9">
    <source>
        <dbReference type="PROSITE" id="PS50893"/>
    </source>
</evidence>
<organism evidence="10 11">
    <name type="scientific">Plebeiibacterium sediminum</name>
    <dbReference type="NCBI Taxonomy" id="2992112"/>
    <lineage>
        <taxon>Bacteria</taxon>
        <taxon>Pseudomonadati</taxon>
        <taxon>Bacteroidota</taxon>
        <taxon>Bacteroidia</taxon>
        <taxon>Marinilabiliales</taxon>
        <taxon>Marinilabiliaceae</taxon>
        <taxon>Plebeiibacterium</taxon>
    </lineage>
</organism>
<dbReference type="InterPro" id="IPR017871">
    <property type="entry name" value="ABC_transporter-like_CS"/>
</dbReference>
<keyword evidence="3 8" id="KW-0812">Transmembrane</keyword>
<feature type="transmembrane region" description="Helical" evidence="8">
    <location>
        <begin position="725"/>
        <end position="746"/>
    </location>
</feature>
<comment type="caution">
    <text evidence="10">The sequence shown here is derived from an EMBL/GenBank/DDBJ whole genome shotgun (WGS) entry which is preliminary data.</text>
</comment>
<sequence length="990" mass="114671">MNNYFKINTLNSIVELFGLVFLKDHTLNKNLNYNYLESFLSNIVSQRQKYSLIDYYKELILDFQTFNDEKIQNRILEILDMINKNLNSYYKYQLYLILSERLINIGKKNNQVSESCNKNFLLIKENLQVNKSDIENINHFLNEDYELLSYTQLPIVVGDFSNYKLSNFKMLQINDFKGKLFVFYLKSIQAFIFKYNGNDKLLLNKQLIFSKVTYLLGIGGLIENSSYQTVFFGDLYRKAQTKFTEITTFKAINIQKIFPETKQGIREVSFELESGQMAAVLGGSGSGKTTLFNILCGVSKPDKGQILINNEVITDSFKFNKNLVGYVPQEDSLIEELTVYQNLKYCTELNRSELNKQELKQLLSETLLNFGLEDIKNLKVGSIISKVISGGQRKRLNIAIEIIRNPKILFVDEPTSGLSSSDALLIIKLLKKISENGSIVVINIHQPSSDIFRLFDRLLIIDTGGFPIYFGNPFLASSYFKNQLDIADSIEEDFYKYNQYNPKYIFDLITYSKKDEEGNSMQQREISNKEWHSQYKKNYRVDLLIEENKIVKSGISNKTANFAKQFSVFFKRSILSRVSDSQYLFFLLLGSPLLSLVTNFFIRSTKLGVKDYSFYNNENIPVFIFINVIIALFFGLITSANEIHRDKKLLKREQLLQLNPYAYLNSKLVIVSIITFIQVSSLVLVGNYIQEVMGLTFQYIVILWITAISAAMIGLVISAKLKSTLSIYISIPFILIPQILLAGAILDFDKINSTLTSKKHVPFYSNLIFSRWSYEALATLQYGNNKYNKEILNASIDRSNIIYMYNFFLPAIETELYNYLDTNPSVSSNRIFSLFKQTQNISAPTYHFIIPDTLNQSIAEEKIIEISNIKNLLRDKMRIAEKQVDNIVKNKLESINKTKYCNAKLSDIVLKSNQYVNYIYINDHLIRKFQPGLYISNSKFGNSHLYAPYKRIGNYNCTTWVYNMFFLIFISIVIYFYIATFLKRKYFNSK</sequence>
<evidence type="ECO:0000313" key="11">
    <source>
        <dbReference type="Proteomes" id="UP001209229"/>
    </source>
</evidence>
<feature type="transmembrane region" description="Helical" evidence="8">
    <location>
        <begin position="697"/>
        <end position="718"/>
    </location>
</feature>
<dbReference type="PROSITE" id="PS00211">
    <property type="entry name" value="ABC_TRANSPORTER_1"/>
    <property type="match status" value="1"/>
</dbReference>
<reference evidence="10" key="1">
    <citation type="submission" date="2022-10" db="EMBL/GenBank/DDBJ databases">
        <authorList>
            <person name="Yu W.X."/>
        </authorList>
    </citation>
    <scope>NUCLEOTIDE SEQUENCE</scope>
    <source>
        <strain evidence="10">AAT</strain>
    </source>
</reference>
<dbReference type="GO" id="GO:0016020">
    <property type="term" value="C:membrane"/>
    <property type="evidence" value="ECO:0007669"/>
    <property type="project" value="UniProtKB-SubCell"/>
</dbReference>
<dbReference type="Pfam" id="PF01061">
    <property type="entry name" value="ABC2_membrane"/>
    <property type="match status" value="1"/>
</dbReference>
<proteinExistence type="predicted"/>
<evidence type="ECO:0000256" key="6">
    <source>
        <dbReference type="ARBA" id="ARBA00022989"/>
    </source>
</evidence>
<keyword evidence="5 10" id="KW-0067">ATP-binding</keyword>
<dbReference type="PANTHER" id="PTHR48041">
    <property type="entry name" value="ABC TRANSPORTER G FAMILY MEMBER 28"/>
    <property type="match status" value="1"/>
</dbReference>
<keyword evidence="2" id="KW-0813">Transport</keyword>
<evidence type="ECO:0000256" key="2">
    <source>
        <dbReference type="ARBA" id="ARBA00022448"/>
    </source>
</evidence>
<evidence type="ECO:0000313" key="10">
    <source>
        <dbReference type="EMBL" id="MCW3787487.1"/>
    </source>
</evidence>
<evidence type="ECO:0000256" key="4">
    <source>
        <dbReference type="ARBA" id="ARBA00022741"/>
    </source>
</evidence>
<name>A0AAE3SFV7_9BACT</name>
<keyword evidence="11" id="KW-1185">Reference proteome</keyword>
<dbReference type="RefSeq" id="WP_301191052.1">
    <property type="nucleotide sequence ID" value="NZ_JAPDPJ010000030.1"/>
</dbReference>
<dbReference type="Pfam" id="PF00005">
    <property type="entry name" value="ABC_tran"/>
    <property type="match status" value="1"/>
</dbReference>
<protein>
    <submittedName>
        <fullName evidence="10">ATP-binding cassette domain-containing protein</fullName>
    </submittedName>
</protein>
<evidence type="ECO:0000256" key="1">
    <source>
        <dbReference type="ARBA" id="ARBA00004141"/>
    </source>
</evidence>
<dbReference type="GO" id="GO:0005524">
    <property type="term" value="F:ATP binding"/>
    <property type="evidence" value="ECO:0007669"/>
    <property type="project" value="UniProtKB-KW"/>
</dbReference>
<dbReference type="InterPro" id="IPR003439">
    <property type="entry name" value="ABC_transporter-like_ATP-bd"/>
</dbReference>
<dbReference type="EMBL" id="JAPDPJ010000030">
    <property type="protein sequence ID" value="MCW3787487.1"/>
    <property type="molecule type" value="Genomic_DNA"/>
</dbReference>
<dbReference type="GO" id="GO:0016887">
    <property type="term" value="F:ATP hydrolysis activity"/>
    <property type="evidence" value="ECO:0007669"/>
    <property type="project" value="InterPro"/>
</dbReference>
<evidence type="ECO:0000256" key="8">
    <source>
        <dbReference type="SAM" id="Phobius"/>
    </source>
</evidence>
<dbReference type="Gene3D" id="3.40.50.300">
    <property type="entry name" value="P-loop containing nucleotide triphosphate hydrolases"/>
    <property type="match status" value="1"/>
</dbReference>
<dbReference type="AlphaFoldDB" id="A0AAE3SFV7"/>
<evidence type="ECO:0000256" key="7">
    <source>
        <dbReference type="ARBA" id="ARBA00023136"/>
    </source>
</evidence>